<dbReference type="InterPro" id="IPR002524">
    <property type="entry name" value="Cation_efflux"/>
</dbReference>
<accession>A0A3S2TVJ0</accession>
<evidence type="ECO:0000256" key="4">
    <source>
        <dbReference type="ARBA" id="ARBA00022692"/>
    </source>
</evidence>
<dbReference type="Gene3D" id="1.20.1510.10">
    <property type="entry name" value="Cation efflux protein transmembrane domain"/>
    <property type="match status" value="1"/>
</dbReference>
<dbReference type="Pfam" id="PF01545">
    <property type="entry name" value="Cation_efflux"/>
    <property type="match status" value="1"/>
</dbReference>
<evidence type="ECO:0000256" key="7">
    <source>
        <dbReference type="ARBA" id="ARBA00023136"/>
    </source>
</evidence>
<dbReference type="InterPro" id="IPR050681">
    <property type="entry name" value="CDF/SLC30A"/>
</dbReference>
<keyword evidence="7 8" id="KW-0472">Membrane</keyword>
<dbReference type="RefSeq" id="WP_127739828.1">
    <property type="nucleotide sequence ID" value="NZ_CAJCKN010000038.1"/>
</dbReference>
<feature type="transmembrane region" description="Helical" evidence="8">
    <location>
        <begin position="78"/>
        <end position="101"/>
    </location>
</feature>
<feature type="transmembrane region" description="Helical" evidence="8">
    <location>
        <begin position="175"/>
        <end position="193"/>
    </location>
</feature>
<comment type="similarity">
    <text evidence="2">Belongs to the cation diffusion facilitator (CDF) transporter (TC 2.A.4) family. SLC30A subfamily.</text>
</comment>
<dbReference type="AlphaFoldDB" id="A0A3S2TVJ0"/>
<evidence type="ECO:0000259" key="9">
    <source>
        <dbReference type="Pfam" id="PF01545"/>
    </source>
</evidence>
<feature type="transmembrane region" description="Helical" evidence="8">
    <location>
        <begin position="151"/>
        <end position="169"/>
    </location>
</feature>
<feature type="transmembrane region" description="Helical" evidence="8">
    <location>
        <begin position="113"/>
        <end position="130"/>
    </location>
</feature>
<dbReference type="GO" id="GO:0005385">
    <property type="term" value="F:zinc ion transmembrane transporter activity"/>
    <property type="evidence" value="ECO:0007669"/>
    <property type="project" value="TreeGrafter"/>
</dbReference>
<dbReference type="EMBL" id="RZTZ01000009">
    <property type="protein sequence ID" value="RVT59433.1"/>
    <property type="molecule type" value="Genomic_DNA"/>
</dbReference>
<keyword evidence="12" id="KW-1185">Reference proteome</keyword>
<keyword evidence="3" id="KW-0813">Transport</keyword>
<dbReference type="GO" id="GO:0005886">
    <property type="term" value="C:plasma membrane"/>
    <property type="evidence" value="ECO:0007669"/>
    <property type="project" value="TreeGrafter"/>
</dbReference>
<organism evidence="11 12">
    <name type="scientific">Niallia taxi</name>
    <dbReference type="NCBI Taxonomy" id="2499688"/>
    <lineage>
        <taxon>Bacteria</taxon>
        <taxon>Bacillati</taxon>
        <taxon>Bacillota</taxon>
        <taxon>Bacilli</taxon>
        <taxon>Bacillales</taxon>
        <taxon>Bacillaceae</taxon>
        <taxon>Niallia</taxon>
    </lineage>
</organism>
<evidence type="ECO:0000313" key="12">
    <source>
        <dbReference type="Proteomes" id="UP000288024"/>
    </source>
</evidence>
<evidence type="ECO:0000256" key="8">
    <source>
        <dbReference type="SAM" id="Phobius"/>
    </source>
</evidence>
<evidence type="ECO:0000259" key="10">
    <source>
        <dbReference type="Pfam" id="PF16916"/>
    </source>
</evidence>
<evidence type="ECO:0000256" key="6">
    <source>
        <dbReference type="ARBA" id="ARBA00023065"/>
    </source>
</evidence>
<gene>
    <name evidence="11" type="ORF">EM808_19225</name>
</gene>
<evidence type="ECO:0000256" key="3">
    <source>
        <dbReference type="ARBA" id="ARBA00022448"/>
    </source>
</evidence>
<evidence type="ECO:0000313" key="11">
    <source>
        <dbReference type="EMBL" id="RVT59433.1"/>
    </source>
</evidence>
<feature type="domain" description="Cation efflux protein cytoplasmic" evidence="10">
    <location>
        <begin position="204"/>
        <end position="278"/>
    </location>
</feature>
<comment type="subcellular location">
    <subcellularLocation>
        <location evidence="1">Membrane</location>
        <topology evidence="1">Multi-pass membrane protein</topology>
    </subcellularLocation>
</comment>
<evidence type="ECO:0000256" key="1">
    <source>
        <dbReference type="ARBA" id="ARBA00004141"/>
    </source>
</evidence>
<dbReference type="NCBIfam" id="TIGR01297">
    <property type="entry name" value="CDF"/>
    <property type="match status" value="1"/>
</dbReference>
<dbReference type="InterPro" id="IPR058533">
    <property type="entry name" value="Cation_efflux_TM"/>
</dbReference>
<protein>
    <submittedName>
        <fullName evidence="11">Cation transporter</fullName>
    </submittedName>
</protein>
<dbReference type="InterPro" id="IPR027470">
    <property type="entry name" value="Cation_efflux_CTD"/>
</dbReference>
<dbReference type="SUPFAM" id="SSF161111">
    <property type="entry name" value="Cation efflux protein transmembrane domain-like"/>
    <property type="match status" value="1"/>
</dbReference>
<comment type="caution">
    <text evidence="11">The sequence shown here is derived from an EMBL/GenBank/DDBJ whole genome shotgun (WGS) entry which is preliminary data.</text>
</comment>
<sequence length="282" mass="31050">MEKSHASAKNIKLAFGINLLFSLLEFIGGFLINSVAIMSDAVHDLGDSLSLGLSWFLQKFSNKKGDQQFSFGYKRFSLLGALINSLVLIGGSVFIISKAVPLLFNPVHSNAQGMFWFAIVGVLLNGFAAFRLHKGNSINEGVISWHMIEDVLGWAAVLMVSIVLLFKDIHILDPILSLAIALFILINVVRNLIKTMKILLEGVPNGVNIKEIQSKIERIQGVVSVSSLHIWSIDGEETALNAHLCVTGNRLSDCEVIKKSVRDVTSDLNITHSTIELEWKNQ</sequence>
<keyword evidence="6" id="KW-0406">Ion transport</keyword>
<name>A0A3S2TVJ0_9BACI</name>
<keyword evidence="4 8" id="KW-0812">Transmembrane</keyword>
<dbReference type="PANTHER" id="PTHR11562">
    <property type="entry name" value="CATION EFFLUX PROTEIN/ ZINC TRANSPORTER"/>
    <property type="match status" value="1"/>
</dbReference>
<evidence type="ECO:0000256" key="2">
    <source>
        <dbReference type="ARBA" id="ARBA00008873"/>
    </source>
</evidence>
<dbReference type="Proteomes" id="UP000288024">
    <property type="component" value="Unassembled WGS sequence"/>
</dbReference>
<evidence type="ECO:0000256" key="5">
    <source>
        <dbReference type="ARBA" id="ARBA00022989"/>
    </source>
</evidence>
<feature type="domain" description="Cation efflux protein transmembrane" evidence="9">
    <location>
        <begin position="12"/>
        <end position="200"/>
    </location>
</feature>
<dbReference type="Pfam" id="PF16916">
    <property type="entry name" value="ZT_dimer"/>
    <property type="match status" value="1"/>
</dbReference>
<dbReference type="InterPro" id="IPR027469">
    <property type="entry name" value="Cation_efflux_TMD_sf"/>
</dbReference>
<feature type="transmembrane region" description="Helical" evidence="8">
    <location>
        <begin position="12"/>
        <end position="35"/>
    </location>
</feature>
<dbReference type="GeneID" id="87619629"/>
<reference evidence="11 12" key="1">
    <citation type="submission" date="2019-01" db="EMBL/GenBank/DDBJ databases">
        <title>Bacillus sp. M5HDSG1-1, whole genome shotgun sequence.</title>
        <authorList>
            <person name="Tuo L."/>
        </authorList>
    </citation>
    <scope>NUCLEOTIDE SEQUENCE [LARGE SCALE GENOMIC DNA]</scope>
    <source>
        <strain evidence="11 12">M5HDSG1-1</strain>
    </source>
</reference>
<keyword evidence="5 8" id="KW-1133">Transmembrane helix</keyword>
<dbReference type="PANTHER" id="PTHR11562:SF17">
    <property type="entry name" value="RE54080P-RELATED"/>
    <property type="match status" value="1"/>
</dbReference>
<proteinExistence type="inferred from homology"/>